<protein>
    <submittedName>
        <fullName evidence="1">DUF3305 domain-containing protein</fullName>
    </submittedName>
</protein>
<accession>A0A934SRX0</accession>
<dbReference type="RefSeq" id="WP_200592413.1">
    <property type="nucleotide sequence ID" value="NZ_JAEPBG010000005.1"/>
</dbReference>
<dbReference type="Proteomes" id="UP000622890">
    <property type="component" value="Unassembled WGS sequence"/>
</dbReference>
<comment type="caution">
    <text evidence="1">The sequence shown here is derived from an EMBL/GenBank/DDBJ whole genome shotgun (WGS) entry which is preliminary data.</text>
</comment>
<sequence>MLMARLPVAVLMQRRAASHPWAEPAWEAVAVLGEPPAAPVSENTDAQTPAIRFRRRNGDAEICLVSGPALELFPDENDGYFENWIAPQPKVFVMWRVQDDAPLPVLASVSYAEGTRMLDSGESACGVAMPPDIHAWLGDYLRANYEPPAGGRRRRG</sequence>
<dbReference type="Pfam" id="PF11749">
    <property type="entry name" value="DUF3305"/>
    <property type="match status" value="1"/>
</dbReference>
<keyword evidence="2" id="KW-1185">Reference proteome</keyword>
<name>A0A934SRX0_9BURK</name>
<reference evidence="1" key="1">
    <citation type="submission" date="2021-01" db="EMBL/GenBank/DDBJ databases">
        <title>Genome sequence of strain Noviherbaspirillum sp. DKR-6.</title>
        <authorList>
            <person name="Chaudhary D.K."/>
        </authorList>
    </citation>
    <scope>NUCLEOTIDE SEQUENCE</scope>
    <source>
        <strain evidence="1">DKR-6</strain>
    </source>
</reference>
<proteinExistence type="predicted"/>
<evidence type="ECO:0000313" key="2">
    <source>
        <dbReference type="Proteomes" id="UP000622890"/>
    </source>
</evidence>
<organism evidence="1 2">
    <name type="scientific">Noviherbaspirillum pedocola</name>
    <dbReference type="NCBI Taxonomy" id="2801341"/>
    <lineage>
        <taxon>Bacteria</taxon>
        <taxon>Pseudomonadati</taxon>
        <taxon>Pseudomonadota</taxon>
        <taxon>Betaproteobacteria</taxon>
        <taxon>Burkholderiales</taxon>
        <taxon>Oxalobacteraceae</taxon>
        <taxon>Noviherbaspirillum</taxon>
    </lineage>
</organism>
<dbReference type="InterPro" id="IPR021736">
    <property type="entry name" value="DUF3305"/>
</dbReference>
<dbReference type="AlphaFoldDB" id="A0A934SRX0"/>
<dbReference type="EMBL" id="JAEPBG010000005">
    <property type="protein sequence ID" value="MBK4735631.1"/>
    <property type="molecule type" value="Genomic_DNA"/>
</dbReference>
<evidence type="ECO:0000313" key="1">
    <source>
        <dbReference type="EMBL" id="MBK4735631.1"/>
    </source>
</evidence>
<gene>
    <name evidence="1" type="ORF">JJB74_13490</name>
</gene>